<dbReference type="Pfam" id="PF06292">
    <property type="entry name" value="MUN"/>
    <property type="match status" value="1"/>
</dbReference>
<dbReference type="GO" id="GO:0016079">
    <property type="term" value="P:synaptic vesicle exocytosis"/>
    <property type="evidence" value="ECO:0007669"/>
    <property type="project" value="InterPro"/>
</dbReference>
<evidence type="ECO:0000313" key="16">
    <source>
        <dbReference type="EnsemblMetazoa" id="XP_020904746.2"/>
    </source>
</evidence>
<dbReference type="InterPro" id="IPR057457">
    <property type="entry name" value="CAPS_C2"/>
</dbReference>
<dbReference type="GO" id="GO:0015031">
    <property type="term" value="P:protein transport"/>
    <property type="evidence" value="ECO:0007669"/>
    <property type="project" value="UniProtKB-KW"/>
</dbReference>
<keyword evidence="4" id="KW-0479">Metal-binding</keyword>
<dbReference type="InterPro" id="IPR011993">
    <property type="entry name" value="PH-like_dom_sf"/>
</dbReference>
<dbReference type="SMART" id="SM00233">
    <property type="entry name" value="PH"/>
    <property type="match status" value="1"/>
</dbReference>
<keyword evidence="17" id="KW-1185">Reference proteome</keyword>
<evidence type="ECO:0000256" key="4">
    <source>
        <dbReference type="ARBA" id="ARBA00022723"/>
    </source>
</evidence>
<evidence type="ECO:0000256" key="12">
    <source>
        <dbReference type="SAM" id="MobiDB-lite"/>
    </source>
</evidence>
<evidence type="ECO:0000259" key="14">
    <source>
        <dbReference type="PROSITE" id="PS50004"/>
    </source>
</evidence>
<feature type="compositionally biased region" description="Basic and acidic residues" evidence="12">
    <location>
        <begin position="15"/>
        <end position="29"/>
    </location>
</feature>
<evidence type="ECO:0000256" key="6">
    <source>
        <dbReference type="ARBA" id="ARBA00022927"/>
    </source>
</evidence>
<dbReference type="GO" id="GO:0098793">
    <property type="term" value="C:presynapse"/>
    <property type="evidence" value="ECO:0007669"/>
    <property type="project" value="GOC"/>
</dbReference>
<dbReference type="InterPro" id="IPR001849">
    <property type="entry name" value="PH_domain"/>
</dbReference>
<dbReference type="GO" id="GO:0046872">
    <property type="term" value="F:metal ion binding"/>
    <property type="evidence" value="ECO:0007669"/>
    <property type="project" value="UniProtKB-KW"/>
</dbReference>
<dbReference type="Proteomes" id="UP000887567">
    <property type="component" value="Unplaced"/>
</dbReference>
<evidence type="ECO:0000313" key="17">
    <source>
        <dbReference type="Proteomes" id="UP000887567"/>
    </source>
</evidence>
<dbReference type="CDD" id="cd01234">
    <property type="entry name" value="PH_CADPS"/>
    <property type="match status" value="1"/>
</dbReference>
<keyword evidence="10" id="KW-0968">Cytoplasmic vesicle</keyword>
<dbReference type="InterPro" id="IPR033227">
    <property type="entry name" value="CAPS"/>
</dbReference>
<proteinExistence type="predicted"/>
<dbReference type="SMART" id="SM01145">
    <property type="entry name" value="DUF1041"/>
    <property type="match status" value="1"/>
</dbReference>
<protein>
    <recommendedName>
        <fullName evidence="18">Calcium-dependent secretion activator 1</fullName>
    </recommendedName>
</protein>
<keyword evidence="7" id="KW-0770">Synapse</keyword>
<evidence type="ECO:0000256" key="7">
    <source>
        <dbReference type="ARBA" id="ARBA00023018"/>
    </source>
</evidence>
<keyword evidence="6" id="KW-0653">Protein transport</keyword>
<evidence type="ECO:0008006" key="18">
    <source>
        <dbReference type="Google" id="ProtNLM"/>
    </source>
</evidence>
<feature type="region of interest" description="Disordered" evidence="12">
    <location>
        <begin position="1"/>
        <end position="62"/>
    </location>
</feature>
<keyword evidence="3" id="KW-0268">Exocytosis</keyword>
<dbReference type="OMA" id="LSFTLEX"/>
<evidence type="ECO:0000259" key="15">
    <source>
        <dbReference type="PROSITE" id="PS51258"/>
    </source>
</evidence>
<dbReference type="PROSITE" id="PS50004">
    <property type="entry name" value="C2"/>
    <property type="match status" value="1"/>
</dbReference>
<dbReference type="EnsemblMetazoa" id="XM_021049087.2">
    <property type="protein sequence ID" value="XP_020904746.2"/>
    <property type="gene ID" value="LOC110243035"/>
</dbReference>
<keyword evidence="8" id="KW-0446">Lipid-binding</keyword>
<evidence type="ECO:0000256" key="1">
    <source>
        <dbReference type="ARBA" id="ARBA00004156"/>
    </source>
</evidence>
<reference evidence="16" key="1">
    <citation type="submission" date="2022-11" db="UniProtKB">
        <authorList>
            <consortium name="EnsemblMetazoa"/>
        </authorList>
    </citation>
    <scope>IDENTIFICATION</scope>
</reference>
<feature type="domain" description="PH" evidence="13">
    <location>
        <begin position="485"/>
        <end position="590"/>
    </location>
</feature>
<feature type="compositionally biased region" description="Low complexity" evidence="12">
    <location>
        <begin position="49"/>
        <end position="62"/>
    </location>
</feature>
<dbReference type="Gene3D" id="1.10.357.50">
    <property type="match status" value="1"/>
</dbReference>
<organism evidence="16 17">
    <name type="scientific">Exaiptasia diaphana</name>
    <name type="common">Tropical sea anemone</name>
    <name type="synonym">Aiptasia pulchella</name>
    <dbReference type="NCBI Taxonomy" id="2652724"/>
    <lineage>
        <taxon>Eukaryota</taxon>
        <taxon>Metazoa</taxon>
        <taxon>Cnidaria</taxon>
        <taxon>Anthozoa</taxon>
        <taxon>Hexacorallia</taxon>
        <taxon>Actiniaria</taxon>
        <taxon>Aiptasiidae</taxon>
        <taxon>Exaiptasia</taxon>
    </lineage>
</organism>
<dbReference type="GO" id="GO:0030659">
    <property type="term" value="C:cytoplasmic vesicle membrane"/>
    <property type="evidence" value="ECO:0007669"/>
    <property type="project" value="UniProtKB-SubCell"/>
</dbReference>
<keyword evidence="5" id="KW-0106">Calcium</keyword>
<sequence>MIHDSSSSGEGSDEDFPRELIRNNSREQRPFSSFSTPSSTPRGSLVSGLNNLNTTPSPTPSLQSLQSELLEFQEREERKEILQLYVFVLRCISYPFNAKQPTDLARRQAKVSKLQLHTIKDRFEAFLDGNTRINSDEAFYNAVKAYFDIFICSERVLKLVVSGGCSANDFREVFKGIIEKRVRFLPEIHGLSKETVLSAWMAKFDSIYRGEDDYKRGSSRIAASAASELMLSKEQLYEMFQTILDIKKFEHQILYNACQLDNADEQAACIRRELQNKMRSIGELRKRLPPFLHKDMEKLFVEEQQKDINTLMQALESLPVSRSGASEKYSLYKYKKAQNTFVMDVPDDAHPSLAISDVVLSFTIEVVVAEARGLKSLQAKRIVYCTMEVEGGEKLQTGEAEAVKPVWDTQGDFTTCHPRPIIKIKLYEERSGVLALDDKELGRLTIKPSPGGSDAFEWHTLTPHKGWTGPKLELRLAVKMDKPLNLKKAGFLYAHGKSVWKKWKKRFLILVQVSHCTFALCSYVEKKSEPTDMLQVDGYTVDYCDKPAGEEHNEARFFFEAVKEGDQILFGTEEELERTMWVNKLYMATGQSHKPIAPKLSMVATAKESKTNTLGRAQGAADHAKKLGLDALIQATPNSFDHHYLFEVLQRKTLGHRLNDSYSCLGWFSPGQVFVLEEYCARYGVRGCHRHLCYLSDLLDRAESGIMIDPTLLHYSFAFCASHVHGNRPDGIGTITTEEKSKFEDIKDRLWNLLAHQIVHFRYCFPFGRPEGALKATLSLFERNEEHHSEAFAWVSDLMTEHQEIFWSLYSVDMDEALATQPPDTWDSFQLFQLLNEYLSSDSVLCRGKFHIHLRETFAPLVIRYLDLMESSIAQSLHREFEKETWVAVGAGCNSSEELFWKLGALQKFVTDLNWPDEVMEAHLVKRLKLMSSDMVMSCVKRTREAIEKWIKNASFTMDSVIPNKVMVMLNVISQAKTQRRYHSDVSSFLSETQKDVSSQIITKNPGDELYKGFNKFLRENLKQVMEVLKEEQLKKYIVKELPKIFQICELYGLPAKRLRCPLYGTLLSRLHIEEAMLKGEQIDCIDDYTGYKHSDDSSSEDEL</sequence>
<dbReference type="GO" id="GO:0008289">
    <property type="term" value="F:lipid binding"/>
    <property type="evidence" value="ECO:0007669"/>
    <property type="project" value="UniProtKB-KW"/>
</dbReference>
<keyword evidence="9" id="KW-0472">Membrane</keyword>
<dbReference type="Gene3D" id="2.30.29.30">
    <property type="entry name" value="Pleckstrin-homology domain (PH domain)/Phosphotyrosine-binding domain (PTB)"/>
    <property type="match status" value="1"/>
</dbReference>
<dbReference type="SUPFAM" id="SSF49562">
    <property type="entry name" value="C2 domain (Calcium/lipid-binding domain, CaLB)"/>
    <property type="match status" value="1"/>
</dbReference>
<dbReference type="PANTHER" id="PTHR12166">
    <property type="entry name" value="CALCIUM-DEPENDENT SECRETION ACTIVATOR"/>
    <property type="match status" value="1"/>
</dbReference>
<name>A0A913XI09_EXADI</name>
<feature type="compositionally biased region" description="Low complexity" evidence="12">
    <location>
        <begin position="1"/>
        <end position="10"/>
    </location>
</feature>
<evidence type="ECO:0000256" key="8">
    <source>
        <dbReference type="ARBA" id="ARBA00023121"/>
    </source>
</evidence>
<dbReference type="SUPFAM" id="SSF50729">
    <property type="entry name" value="PH domain-like"/>
    <property type="match status" value="1"/>
</dbReference>
<accession>A0A913XI09</accession>
<keyword evidence="2" id="KW-0813">Transport</keyword>
<dbReference type="InterPro" id="IPR035892">
    <property type="entry name" value="C2_domain_sf"/>
</dbReference>
<dbReference type="OrthoDB" id="10063282at2759"/>
<dbReference type="GO" id="GO:1990504">
    <property type="term" value="P:dense core granule exocytosis"/>
    <property type="evidence" value="ECO:0007669"/>
    <property type="project" value="InterPro"/>
</dbReference>
<evidence type="ECO:0000256" key="10">
    <source>
        <dbReference type="ARBA" id="ARBA00023329"/>
    </source>
</evidence>
<dbReference type="KEGG" id="epa:110243035"/>
<dbReference type="PROSITE" id="PS50003">
    <property type="entry name" value="PH_DOMAIN"/>
    <property type="match status" value="1"/>
</dbReference>
<dbReference type="RefSeq" id="XP_020904746.2">
    <property type="nucleotide sequence ID" value="XM_021049087.2"/>
</dbReference>
<evidence type="ECO:0000256" key="5">
    <source>
        <dbReference type="ARBA" id="ARBA00022837"/>
    </source>
</evidence>
<evidence type="ECO:0000259" key="13">
    <source>
        <dbReference type="PROSITE" id="PS50003"/>
    </source>
</evidence>
<dbReference type="Pfam" id="PF00169">
    <property type="entry name" value="PH"/>
    <property type="match status" value="1"/>
</dbReference>
<dbReference type="InterPro" id="IPR010439">
    <property type="entry name" value="MUN_dom"/>
</dbReference>
<dbReference type="GeneID" id="110243035"/>
<evidence type="ECO:0000256" key="2">
    <source>
        <dbReference type="ARBA" id="ARBA00022448"/>
    </source>
</evidence>
<feature type="domain" description="MHD1" evidence="15">
    <location>
        <begin position="812"/>
        <end position="943"/>
    </location>
</feature>
<dbReference type="Pfam" id="PF25341">
    <property type="entry name" value="C2_CAPS"/>
    <property type="match status" value="1"/>
</dbReference>
<evidence type="ECO:0000256" key="9">
    <source>
        <dbReference type="ARBA" id="ARBA00023136"/>
    </source>
</evidence>
<dbReference type="InterPro" id="IPR014770">
    <property type="entry name" value="Munc13_1"/>
</dbReference>
<evidence type="ECO:0000256" key="11">
    <source>
        <dbReference type="ARBA" id="ARBA00034103"/>
    </source>
</evidence>
<comment type="subcellular location">
    <subcellularLocation>
        <location evidence="1">Cytoplasmic vesicle membrane</location>
    </subcellularLocation>
    <subcellularLocation>
        <location evidence="11">Synapse</location>
    </subcellularLocation>
</comment>
<evidence type="ECO:0000256" key="3">
    <source>
        <dbReference type="ARBA" id="ARBA00022483"/>
    </source>
</evidence>
<dbReference type="PANTHER" id="PTHR12166:SF8">
    <property type="entry name" value="CALCIUM-DEPENDENT SECRETION ACTIVATOR"/>
    <property type="match status" value="1"/>
</dbReference>
<feature type="compositionally biased region" description="Low complexity" evidence="12">
    <location>
        <begin position="30"/>
        <end position="41"/>
    </location>
</feature>
<dbReference type="InterPro" id="IPR000008">
    <property type="entry name" value="C2_dom"/>
</dbReference>
<dbReference type="AlphaFoldDB" id="A0A913XI09"/>
<feature type="domain" description="C2" evidence="14">
    <location>
        <begin position="345"/>
        <end position="468"/>
    </location>
</feature>
<dbReference type="PROSITE" id="PS51258">
    <property type="entry name" value="MHD1"/>
    <property type="match status" value="1"/>
</dbReference>